<protein>
    <submittedName>
        <fullName evidence="1">Uncharacterized protein</fullName>
    </submittedName>
</protein>
<dbReference type="OrthoDB" id="31839at10239"/>
<dbReference type="GeneID" id="19685826"/>
<reference evidence="1 2" key="1">
    <citation type="journal article" date="2014" name="Genome Announc.">
        <title>Complete Genome Sequence of a Staphylococcus epidermidis Bacteriophage Isolated from the Anterior Nares of Humans.</title>
        <authorList>
            <person name="Aswani V.H."/>
            <person name="Tremblay D.M."/>
            <person name="Moineau S."/>
            <person name="Shukla S.K."/>
        </authorList>
    </citation>
    <scope>NUCLEOTIDE SEQUENCE [LARGE SCALE GENOMIC DNA]</scope>
</reference>
<gene>
    <name evidence="1" type="ORF">PHAGE6E_85</name>
</gene>
<organism evidence="1 2">
    <name type="scientific">Staphylococcus phage 6ec</name>
    <dbReference type="NCBI Taxonomy" id="1500386"/>
    <lineage>
        <taxon>Viruses</taxon>
        <taxon>Duplodnaviria</taxon>
        <taxon>Heunggongvirae</taxon>
        <taxon>Uroviricota</taxon>
        <taxon>Caudoviricetes</taxon>
        <taxon>Sextaecvirus</taxon>
        <taxon>Sextaecvirus sextaec</taxon>
    </lineage>
</organism>
<dbReference type="KEGG" id="vg:19685826"/>
<dbReference type="Proteomes" id="UP000026999">
    <property type="component" value="Segment"/>
</dbReference>
<evidence type="ECO:0000313" key="2">
    <source>
        <dbReference type="Proteomes" id="UP000026999"/>
    </source>
</evidence>
<evidence type="ECO:0000313" key="1">
    <source>
        <dbReference type="EMBL" id="AIA64111.1"/>
    </source>
</evidence>
<sequence length="192" mass="22056">MAKLILDNGVELEGTIEEIKEFIENNKDLKESNVLTISDYDNVTTNNNCDTSTQNIKEHDVVEFLDDFDSIIPTHFFFAFDDKNNFKKGDRGCVINVDGEYLVHAAENLFVAELEDVRDIVKVVGSISDDNPLNLYEGERYFLSSYKGESIERELILENIDKTSYLFVDEDDENDSYLISFCYVEEGDIKEL</sequence>
<accession>A0A060AEZ4</accession>
<keyword evidence="2" id="KW-1185">Reference proteome</keyword>
<name>A0A060AEZ4_9CAUD</name>
<dbReference type="EMBL" id="KJ804259">
    <property type="protein sequence ID" value="AIA64111.1"/>
    <property type="molecule type" value="Genomic_DNA"/>
</dbReference>
<proteinExistence type="predicted"/>
<dbReference type="RefSeq" id="YP_009042590.1">
    <property type="nucleotide sequence ID" value="NC_024355.1"/>
</dbReference>